<evidence type="ECO:0000313" key="6">
    <source>
        <dbReference type="Proteomes" id="UP000285310"/>
    </source>
</evidence>
<dbReference type="Pfam" id="PF00196">
    <property type="entry name" value="GerE"/>
    <property type="match status" value="1"/>
</dbReference>
<dbReference type="InParanoid" id="A0A423PKJ8"/>
<dbReference type="SMART" id="SM00448">
    <property type="entry name" value="REC"/>
    <property type="match status" value="1"/>
</dbReference>
<feature type="domain" description="HTH luxR-type" evidence="3">
    <location>
        <begin position="150"/>
        <end position="215"/>
    </location>
</feature>
<sequence>MAASSKTTSQRKVVIADDHPLFRTALSQAVTQALGAPELVTVGSVEELNKWLAASASQADLLLLDLNMPGARGYSSLVHARSVAASLPVIVVSAHEDASVAQASIEHGAAGFIPKSASLEVMAEAIETVLAGGTWVPAGTQDAEAAKDDFTERLATLTPQQQRVLMMLTDGLLNKQIAIDLDISEATVKAHITAILRKLDVHTRTQAVIAARSLEIDWQSYARRELNSNNGS</sequence>
<feature type="modified residue" description="4-aspartylphosphate" evidence="2">
    <location>
        <position position="65"/>
    </location>
</feature>
<dbReference type="PANTHER" id="PTHR45566:SF1">
    <property type="entry name" value="HTH-TYPE TRANSCRIPTIONAL REGULATOR YHJB-RELATED"/>
    <property type="match status" value="1"/>
</dbReference>
<dbReference type="InterPro" id="IPR001789">
    <property type="entry name" value="Sig_transdc_resp-reg_receiver"/>
</dbReference>
<protein>
    <submittedName>
        <fullName evidence="5">LuxR family transcriptional regulator</fullName>
    </submittedName>
</protein>
<evidence type="ECO:0000313" key="5">
    <source>
        <dbReference type="EMBL" id="ROO26125.1"/>
    </source>
</evidence>
<dbReference type="CDD" id="cd06170">
    <property type="entry name" value="LuxR_C_like"/>
    <property type="match status" value="1"/>
</dbReference>
<feature type="domain" description="Response regulatory" evidence="4">
    <location>
        <begin position="12"/>
        <end position="130"/>
    </location>
</feature>
<dbReference type="CDD" id="cd17535">
    <property type="entry name" value="REC_NarL-like"/>
    <property type="match status" value="1"/>
</dbReference>
<keyword evidence="6" id="KW-1185">Reference proteome</keyword>
<dbReference type="PROSITE" id="PS50043">
    <property type="entry name" value="HTH_LUXR_2"/>
    <property type="match status" value="1"/>
</dbReference>
<gene>
    <name evidence="5" type="ORF">SAJA_11535</name>
</gene>
<dbReference type="Gene3D" id="3.40.50.2300">
    <property type="match status" value="1"/>
</dbReference>
<dbReference type="Proteomes" id="UP000285310">
    <property type="component" value="Unassembled WGS sequence"/>
</dbReference>
<dbReference type="PROSITE" id="PS50110">
    <property type="entry name" value="RESPONSE_REGULATORY"/>
    <property type="match status" value="1"/>
</dbReference>
<keyword evidence="1 2" id="KW-0597">Phosphoprotein</keyword>
<dbReference type="OrthoDB" id="9814495at2"/>
<dbReference type="InterPro" id="IPR051015">
    <property type="entry name" value="EvgA-like"/>
</dbReference>
<dbReference type="EMBL" id="AYKG01000037">
    <property type="protein sequence ID" value="ROO26125.1"/>
    <property type="molecule type" value="Genomic_DNA"/>
</dbReference>
<dbReference type="Gene3D" id="1.10.10.10">
    <property type="entry name" value="Winged helix-like DNA-binding domain superfamily/Winged helix DNA-binding domain"/>
    <property type="match status" value="1"/>
</dbReference>
<dbReference type="FunCoup" id="A0A423PKJ8">
    <property type="interactions" value="385"/>
</dbReference>
<evidence type="ECO:0000256" key="1">
    <source>
        <dbReference type="ARBA" id="ARBA00022553"/>
    </source>
</evidence>
<dbReference type="AlphaFoldDB" id="A0A423PKJ8"/>
<evidence type="ECO:0000259" key="3">
    <source>
        <dbReference type="PROSITE" id="PS50043"/>
    </source>
</evidence>
<evidence type="ECO:0000259" key="4">
    <source>
        <dbReference type="PROSITE" id="PS50110"/>
    </source>
</evidence>
<accession>A0A423PKJ8</accession>
<dbReference type="InterPro" id="IPR058245">
    <property type="entry name" value="NreC/VraR/RcsB-like_REC"/>
</dbReference>
<proteinExistence type="predicted"/>
<dbReference type="GO" id="GO:0006355">
    <property type="term" value="P:regulation of DNA-templated transcription"/>
    <property type="evidence" value="ECO:0007669"/>
    <property type="project" value="InterPro"/>
</dbReference>
<dbReference type="InterPro" id="IPR036388">
    <property type="entry name" value="WH-like_DNA-bd_sf"/>
</dbReference>
<dbReference type="GO" id="GO:0000160">
    <property type="term" value="P:phosphorelay signal transduction system"/>
    <property type="evidence" value="ECO:0007669"/>
    <property type="project" value="InterPro"/>
</dbReference>
<dbReference type="SMART" id="SM00421">
    <property type="entry name" value="HTH_LUXR"/>
    <property type="match status" value="1"/>
</dbReference>
<reference evidence="5 6" key="1">
    <citation type="submission" date="2013-10" db="EMBL/GenBank/DDBJ databases">
        <title>Salinisphaera japonica YTM-1 Genome Sequencing.</title>
        <authorList>
            <person name="Lai Q."/>
            <person name="Li C."/>
            <person name="Shao Z."/>
        </authorList>
    </citation>
    <scope>NUCLEOTIDE SEQUENCE [LARGE SCALE GENOMIC DNA]</scope>
    <source>
        <strain evidence="5 6">YTM-1</strain>
    </source>
</reference>
<dbReference type="SUPFAM" id="SSF52172">
    <property type="entry name" value="CheY-like"/>
    <property type="match status" value="1"/>
</dbReference>
<dbReference type="InterPro" id="IPR011006">
    <property type="entry name" value="CheY-like_superfamily"/>
</dbReference>
<dbReference type="PANTHER" id="PTHR45566">
    <property type="entry name" value="HTH-TYPE TRANSCRIPTIONAL REGULATOR YHJB-RELATED"/>
    <property type="match status" value="1"/>
</dbReference>
<organism evidence="5 6">
    <name type="scientific">Salinisphaera japonica YTM-1</name>
    <dbReference type="NCBI Taxonomy" id="1209778"/>
    <lineage>
        <taxon>Bacteria</taxon>
        <taxon>Pseudomonadati</taxon>
        <taxon>Pseudomonadota</taxon>
        <taxon>Gammaproteobacteria</taxon>
        <taxon>Salinisphaerales</taxon>
        <taxon>Salinisphaeraceae</taxon>
        <taxon>Salinisphaera</taxon>
    </lineage>
</organism>
<dbReference type="Pfam" id="PF00072">
    <property type="entry name" value="Response_reg"/>
    <property type="match status" value="1"/>
</dbReference>
<dbReference type="PRINTS" id="PR00038">
    <property type="entry name" value="HTHLUXR"/>
</dbReference>
<name>A0A423PKJ8_9GAMM</name>
<dbReference type="RefSeq" id="WP_123658790.1">
    <property type="nucleotide sequence ID" value="NZ_AYKG01000037.1"/>
</dbReference>
<comment type="caution">
    <text evidence="5">The sequence shown here is derived from an EMBL/GenBank/DDBJ whole genome shotgun (WGS) entry which is preliminary data.</text>
</comment>
<evidence type="ECO:0000256" key="2">
    <source>
        <dbReference type="PROSITE-ProRule" id="PRU00169"/>
    </source>
</evidence>
<dbReference type="PROSITE" id="PS00622">
    <property type="entry name" value="HTH_LUXR_1"/>
    <property type="match status" value="1"/>
</dbReference>
<dbReference type="InterPro" id="IPR000792">
    <property type="entry name" value="Tscrpt_reg_LuxR_C"/>
</dbReference>